<feature type="transmembrane region" description="Helical" evidence="7">
    <location>
        <begin position="484"/>
        <end position="504"/>
    </location>
</feature>
<organism evidence="9 10">
    <name type="scientific">Microbacterium bandirmense</name>
    <dbReference type="NCBI Taxonomy" id="3122050"/>
    <lineage>
        <taxon>Bacteria</taxon>
        <taxon>Bacillati</taxon>
        <taxon>Actinomycetota</taxon>
        <taxon>Actinomycetes</taxon>
        <taxon>Micrococcales</taxon>
        <taxon>Microbacteriaceae</taxon>
        <taxon>Microbacterium</taxon>
    </lineage>
</organism>
<protein>
    <submittedName>
        <fullName evidence="9">Cytochrome c biogenesis protein ResB</fullName>
    </submittedName>
</protein>
<feature type="domain" description="ResB-like" evidence="8">
    <location>
        <begin position="51"/>
        <end position="538"/>
    </location>
</feature>
<dbReference type="PANTHER" id="PTHR31566">
    <property type="entry name" value="CYTOCHROME C BIOGENESIS PROTEIN CCS1, CHLOROPLASTIC"/>
    <property type="match status" value="1"/>
</dbReference>
<name>A0ABU8LG32_9MICO</name>
<reference evidence="9 10" key="1">
    <citation type="submission" date="2024-02" db="EMBL/GenBank/DDBJ databases">
        <authorList>
            <person name="Saticioglu I.B."/>
        </authorList>
    </citation>
    <scope>NUCLEOTIDE SEQUENCE [LARGE SCALE GENOMIC DNA]</scope>
    <source>
        <strain evidence="9 10">Mu-80</strain>
    </source>
</reference>
<feature type="transmembrane region" description="Helical" evidence="7">
    <location>
        <begin position="54"/>
        <end position="71"/>
    </location>
</feature>
<comment type="subcellular location">
    <subcellularLocation>
        <location evidence="1">Membrane</location>
        <topology evidence="1">Multi-pass membrane protein</topology>
    </subcellularLocation>
</comment>
<evidence type="ECO:0000256" key="1">
    <source>
        <dbReference type="ARBA" id="ARBA00004141"/>
    </source>
</evidence>
<keyword evidence="10" id="KW-1185">Reference proteome</keyword>
<evidence type="ECO:0000256" key="5">
    <source>
        <dbReference type="ARBA" id="ARBA00023136"/>
    </source>
</evidence>
<evidence type="ECO:0000256" key="6">
    <source>
        <dbReference type="SAM" id="MobiDB-lite"/>
    </source>
</evidence>
<sequence length="568" mass="61509">MSPSRSETATDAPVDPLRPDDHADGNDSGIAQPALGVMGWARWAWRQLTSMRTALLLLLLLAVAAVPGSLFPQRSADPNGVIQWQRDNPEAYPIADAIGLFDVYQSPWFSAIYLLLFASLIGCVSPRTKHHYKALRSQPPRTPVRLSRLDDYEERTVPAADPASQAREAVDVAERQLRRAGYRVHRYDGRGWLSVSAERGYLRETGNLVFHTALIGVLVSVGLGGGFSYTGQRVVVEGTTFVNALSDYSSFDAGRFIDGTGLAPYSLTLDEFQVTYQRPGTPGAGQAGDFSADVTVRIPGEEDRTESVIVNYPISVAGDRIHLLGNGYAPTITVRDAAGELVYTESQPFLPQDSNMTSLGIIKIPDGLPEQVGLVGFFYPTAGVLDSGAYTSIYGDVVNPLLTFNVYSGDLGIDDGTPRSVYTLETDGLTQHTGGQTGVDSIELTPGETAELPNGWGTVTWEIASPEDPVKRFASLQIQRDPTAGWVLAFSILAMLGLFAGLFVPRRRVWVKAHPTDEGVRLEYAGLARGEDPTLRKAVVDIADAHTEALTGVSDSSPEKERTDELPR</sequence>
<dbReference type="RefSeq" id="WP_337333595.1">
    <property type="nucleotide sequence ID" value="NZ_JBBDGM010000021.1"/>
</dbReference>
<feature type="transmembrane region" description="Helical" evidence="7">
    <location>
        <begin position="208"/>
        <end position="229"/>
    </location>
</feature>
<evidence type="ECO:0000313" key="9">
    <source>
        <dbReference type="EMBL" id="MEJ1089955.1"/>
    </source>
</evidence>
<evidence type="ECO:0000256" key="7">
    <source>
        <dbReference type="SAM" id="Phobius"/>
    </source>
</evidence>
<evidence type="ECO:0000313" key="10">
    <source>
        <dbReference type="Proteomes" id="UP001371224"/>
    </source>
</evidence>
<feature type="region of interest" description="Disordered" evidence="6">
    <location>
        <begin position="549"/>
        <end position="568"/>
    </location>
</feature>
<dbReference type="EMBL" id="JBBDGM010000021">
    <property type="protein sequence ID" value="MEJ1089955.1"/>
    <property type="molecule type" value="Genomic_DNA"/>
</dbReference>
<keyword evidence="2 7" id="KW-0812">Transmembrane</keyword>
<evidence type="ECO:0000259" key="8">
    <source>
        <dbReference type="Pfam" id="PF05140"/>
    </source>
</evidence>
<accession>A0ABU8LG32</accession>
<dbReference type="Pfam" id="PF05140">
    <property type="entry name" value="ResB"/>
    <property type="match status" value="1"/>
</dbReference>
<feature type="transmembrane region" description="Helical" evidence="7">
    <location>
        <begin position="108"/>
        <end position="126"/>
    </location>
</feature>
<evidence type="ECO:0000256" key="2">
    <source>
        <dbReference type="ARBA" id="ARBA00022692"/>
    </source>
</evidence>
<comment type="caution">
    <text evidence="9">The sequence shown here is derived from an EMBL/GenBank/DDBJ whole genome shotgun (WGS) entry which is preliminary data.</text>
</comment>
<feature type="region of interest" description="Disordered" evidence="6">
    <location>
        <begin position="1"/>
        <end position="28"/>
    </location>
</feature>
<feature type="compositionally biased region" description="Basic and acidic residues" evidence="6">
    <location>
        <begin position="557"/>
        <end position="568"/>
    </location>
</feature>
<keyword evidence="3" id="KW-0201">Cytochrome c-type biogenesis</keyword>
<evidence type="ECO:0000256" key="4">
    <source>
        <dbReference type="ARBA" id="ARBA00022989"/>
    </source>
</evidence>
<evidence type="ECO:0000256" key="3">
    <source>
        <dbReference type="ARBA" id="ARBA00022748"/>
    </source>
</evidence>
<keyword evidence="5 7" id="KW-0472">Membrane</keyword>
<proteinExistence type="predicted"/>
<dbReference type="InterPro" id="IPR007816">
    <property type="entry name" value="ResB-like_domain"/>
</dbReference>
<dbReference type="Proteomes" id="UP001371224">
    <property type="component" value="Unassembled WGS sequence"/>
</dbReference>
<gene>
    <name evidence="9" type="ORF">WDU99_16680</name>
</gene>
<dbReference type="InterPro" id="IPR023494">
    <property type="entry name" value="Cyt_c_bgen_Ccs1/CcsB/ResB"/>
</dbReference>
<keyword evidence="4 7" id="KW-1133">Transmembrane helix</keyword>
<dbReference type="PANTHER" id="PTHR31566:SF0">
    <property type="entry name" value="CYTOCHROME C BIOGENESIS PROTEIN CCS1, CHLOROPLASTIC"/>
    <property type="match status" value="1"/>
</dbReference>